<dbReference type="AlphaFoldDB" id="A0A0B0H5Y3"/>
<evidence type="ECO:0000313" key="8">
    <source>
        <dbReference type="EMBL" id="KHF25618.1"/>
    </source>
</evidence>
<dbReference type="InterPro" id="IPR007627">
    <property type="entry name" value="RNA_pol_sigma70_r2"/>
</dbReference>
<dbReference type="SUPFAM" id="SSF88946">
    <property type="entry name" value="Sigma2 domain of RNA polymerase sigma factors"/>
    <property type="match status" value="1"/>
</dbReference>
<evidence type="ECO:0000256" key="3">
    <source>
        <dbReference type="ARBA" id="ARBA00023082"/>
    </source>
</evidence>
<reference evidence="8 9" key="1">
    <citation type="journal article" date="2014" name="BMC Genomics">
        <title>The genome of the intracellular bacterium of the coastal bivalve, Solemya velum: a blueprint for thriving in and out of symbiosis.</title>
        <authorList>
            <person name="Dmytrenko O."/>
            <person name="Russell S.L."/>
            <person name="Loo W.T."/>
            <person name="Fontanez K.M."/>
            <person name="Liao L."/>
            <person name="Roeselers G."/>
            <person name="Sharma R."/>
            <person name="Stewart F.J."/>
            <person name="Newton I.L."/>
            <person name="Woyke T."/>
            <person name="Wu D."/>
            <person name="Lang J.M."/>
            <person name="Eisen J.A."/>
            <person name="Cavanaugh C.M."/>
        </authorList>
    </citation>
    <scope>NUCLEOTIDE SEQUENCE [LARGE SCALE GENOMIC DNA]</scope>
    <source>
        <strain evidence="8 9">WH</strain>
    </source>
</reference>
<dbReference type="STRING" id="2340.JV46_18160"/>
<keyword evidence="4" id="KW-0238">DNA-binding</keyword>
<dbReference type="Pfam" id="PF04542">
    <property type="entry name" value="Sigma70_r2"/>
    <property type="match status" value="1"/>
</dbReference>
<protein>
    <submittedName>
        <fullName evidence="8">RNA polymerase sigma factor</fullName>
    </submittedName>
</protein>
<evidence type="ECO:0000256" key="2">
    <source>
        <dbReference type="ARBA" id="ARBA00023015"/>
    </source>
</evidence>
<dbReference type="eggNOG" id="COG1595">
    <property type="taxonomic scope" value="Bacteria"/>
</dbReference>
<dbReference type="GO" id="GO:0003677">
    <property type="term" value="F:DNA binding"/>
    <property type="evidence" value="ECO:0007669"/>
    <property type="project" value="UniProtKB-KW"/>
</dbReference>
<evidence type="ECO:0000256" key="1">
    <source>
        <dbReference type="ARBA" id="ARBA00010641"/>
    </source>
</evidence>
<dbReference type="PANTHER" id="PTHR43133">
    <property type="entry name" value="RNA POLYMERASE ECF-TYPE SIGMA FACTO"/>
    <property type="match status" value="1"/>
</dbReference>
<keyword evidence="5" id="KW-0804">Transcription</keyword>
<dbReference type="InterPro" id="IPR039425">
    <property type="entry name" value="RNA_pol_sigma-70-like"/>
</dbReference>
<dbReference type="NCBIfam" id="TIGR02937">
    <property type="entry name" value="sigma70-ECF"/>
    <property type="match status" value="1"/>
</dbReference>
<dbReference type="InterPro" id="IPR013249">
    <property type="entry name" value="RNA_pol_sigma70_r4_t2"/>
</dbReference>
<feature type="domain" description="RNA polymerase sigma-70 region 2" evidence="6">
    <location>
        <begin position="52"/>
        <end position="114"/>
    </location>
</feature>
<sequence>MHSAQFYSKKMTIIGNNPATSASLLERGGKITMVIIDKLCAARALKHRIAERRGRLFRVAYAWCRDRHLADDLVQEAIERAINKCHQLKDPSRLDSWLYSVLNNCWREHLRMRREHVELNDDDLVSTCCPEQQNISGELSARVLVLIGFLPDNQRQVLTLVVLEEFSYREVAEILDIPIGTVMSRLSRARRSLSDQLSSASEPVTESRSYLRRVK</sequence>
<proteinExistence type="inferred from homology"/>
<dbReference type="CDD" id="cd06171">
    <property type="entry name" value="Sigma70_r4"/>
    <property type="match status" value="1"/>
</dbReference>
<evidence type="ECO:0000256" key="4">
    <source>
        <dbReference type="ARBA" id="ARBA00023125"/>
    </source>
</evidence>
<evidence type="ECO:0000256" key="5">
    <source>
        <dbReference type="ARBA" id="ARBA00023163"/>
    </source>
</evidence>
<evidence type="ECO:0000259" key="7">
    <source>
        <dbReference type="Pfam" id="PF08281"/>
    </source>
</evidence>
<organism evidence="8 9">
    <name type="scientific">Solemya velum gill symbiont</name>
    <dbReference type="NCBI Taxonomy" id="2340"/>
    <lineage>
        <taxon>Bacteria</taxon>
        <taxon>Pseudomonadati</taxon>
        <taxon>Pseudomonadota</taxon>
        <taxon>Gammaproteobacteria</taxon>
        <taxon>sulfur-oxidizing symbionts</taxon>
    </lineage>
</organism>
<dbReference type="InterPro" id="IPR013325">
    <property type="entry name" value="RNA_pol_sigma_r2"/>
</dbReference>
<gene>
    <name evidence="8" type="ORF">JV46_18160</name>
</gene>
<keyword evidence="2" id="KW-0805">Transcription regulation</keyword>
<dbReference type="InterPro" id="IPR014284">
    <property type="entry name" value="RNA_pol_sigma-70_dom"/>
</dbReference>
<feature type="domain" description="RNA polymerase sigma factor 70 region 4 type 2" evidence="7">
    <location>
        <begin position="143"/>
        <end position="193"/>
    </location>
</feature>
<dbReference type="PANTHER" id="PTHR43133:SF8">
    <property type="entry name" value="RNA POLYMERASE SIGMA FACTOR HI_1459-RELATED"/>
    <property type="match status" value="1"/>
</dbReference>
<keyword evidence="3" id="KW-0731">Sigma factor</keyword>
<dbReference type="GO" id="GO:0016987">
    <property type="term" value="F:sigma factor activity"/>
    <property type="evidence" value="ECO:0007669"/>
    <property type="project" value="UniProtKB-KW"/>
</dbReference>
<evidence type="ECO:0000313" key="9">
    <source>
        <dbReference type="Proteomes" id="UP000030856"/>
    </source>
</evidence>
<comment type="similarity">
    <text evidence="1">Belongs to the sigma-70 factor family. ECF subfamily.</text>
</comment>
<dbReference type="EMBL" id="JRAA01000001">
    <property type="protein sequence ID" value="KHF25618.1"/>
    <property type="molecule type" value="Genomic_DNA"/>
</dbReference>
<dbReference type="InterPro" id="IPR013324">
    <property type="entry name" value="RNA_pol_sigma_r3/r4-like"/>
</dbReference>
<dbReference type="Gene3D" id="1.10.10.10">
    <property type="entry name" value="Winged helix-like DNA-binding domain superfamily/Winged helix DNA-binding domain"/>
    <property type="match status" value="1"/>
</dbReference>
<dbReference type="SUPFAM" id="SSF88659">
    <property type="entry name" value="Sigma3 and sigma4 domains of RNA polymerase sigma factors"/>
    <property type="match status" value="1"/>
</dbReference>
<dbReference type="InterPro" id="IPR036388">
    <property type="entry name" value="WH-like_DNA-bd_sf"/>
</dbReference>
<dbReference type="Gene3D" id="1.10.1740.10">
    <property type="match status" value="1"/>
</dbReference>
<dbReference type="GO" id="GO:0006352">
    <property type="term" value="P:DNA-templated transcription initiation"/>
    <property type="evidence" value="ECO:0007669"/>
    <property type="project" value="InterPro"/>
</dbReference>
<dbReference type="Pfam" id="PF08281">
    <property type="entry name" value="Sigma70_r4_2"/>
    <property type="match status" value="1"/>
</dbReference>
<keyword evidence="9" id="KW-1185">Reference proteome</keyword>
<comment type="caution">
    <text evidence="8">The sequence shown here is derived from an EMBL/GenBank/DDBJ whole genome shotgun (WGS) entry which is preliminary data.</text>
</comment>
<evidence type="ECO:0000259" key="6">
    <source>
        <dbReference type="Pfam" id="PF04542"/>
    </source>
</evidence>
<accession>A0A0B0H5Y3</accession>
<dbReference type="Proteomes" id="UP000030856">
    <property type="component" value="Unassembled WGS sequence"/>
</dbReference>
<name>A0A0B0H5Y3_SOVGS</name>